<evidence type="ECO:0000313" key="1">
    <source>
        <dbReference type="EMBL" id="KAH6934016.1"/>
    </source>
</evidence>
<evidence type="ECO:0000313" key="2">
    <source>
        <dbReference type="Proteomes" id="UP000821845"/>
    </source>
</evidence>
<dbReference type="Proteomes" id="UP000821845">
    <property type="component" value="Chromosome 4"/>
</dbReference>
<keyword evidence="2" id="KW-1185">Reference proteome</keyword>
<sequence>MKQASLELSELEQTCDISEKSSLTCVPPTYWLLITNIDAESRKGHYSGRILYVRYIRRPIRDVSDHLLPDASSKRTDLYSCRRQSYTARSLETLCRGSCWAVLQRCTRHPRFSTPGQTARPVEPSCKHRAGCKESRSHQAWRSRRHEHHLLVKKESATQVLSPRDLIPSDLTVPFNDSVTLTTHATHEFLQHVPVLCSRWQGPVSVAVYAPGTDYAVALDKIALLRHCGDPCVRANVSWHVMFDKNHAPPRAAMVNGSSSAAFLRSWNGSCNSDAMEREYAKFREAHNLTYPINVLRNVARRRARTRYVLASDVELYPSANVIPRFLNLVAERRRRNATETGTPEVYVLPVFEVDAKQRPPLTKRVLVEMLRNKTAVFFHKWTCDRCHKFPKREQWIEHVPFDENHLGIFTTAKRDRTNSFWEPIFIGTNDDPFYKEAFNWEGKRDKMSHSYELCLRGYNFHILDNAFLVHAPGIKTVRASYDMRRTPFVRKNEVRDALMRRHLWHRHPAFAKNC</sequence>
<organism evidence="1 2">
    <name type="scientific">Hyalomma asiaticum</name>
    <name type="common">Tick</name>
    <dbReference type="NCBI Taxonomy" id="266040"/>
    <lineage>
        <taxon>Eukaryota</taxon>
        <taxon>Metazoa</taxon>
        <taxon>Ecdysozoa</taxon>
        <taxon>Arthropoda</taxon>
        <taxon>Chelicerata</taxon>
        <taxon>Arachnida</taxon>
        <taxon>Acari</taxon>
        <taxon>Parasitiformes</taxon>
        <taxon>Ixodida</taxon>
        <taxon>Ixodoidea</taxon>
        <taxon>Ixodidae</taxon>
        <taxon>Hyalomminae</taxon>
        <taxon>Hyalomma</taxon>
    </lineage>
</organism>
<reference evidence="1" key="1">
    <citation type="submission" date="2020-05" db="EMBL/GenBank/DDBJ databases">
        <title>Large-scale comparative analyses of tick genomes elucidate their genetic diversity and vector capacities.</title>
        <authorList>
            <person name="Jia N."/>
            <person name="Wang J."/>
            <person name="Shi W."/>
            <person name="Du L."/>
            <person name="Sun Y."/>
            <person name="Zhan W."/>
            <person name="Jiang J."/>
            <person name="Wang Q."/>
            <person name="Zhang B."/>
            <person name="Ji P."/>
            <person name="Sakyi L.B."/>
            <person name="Cui X."/>
            <person name="Yuan T."/>
            <person name="Jiang B."/>
            <person name="Yang W."/>
            <person name="Lam T.T.-Y."/>
            <person name="Chang Q."/>
            <person name="Ding S."/>
            <person name="Wang X."/>
            <person name="Zhu J."/>
            <person name="Ruan X."/>
            <person name="Zhao L."/>
            <person name="Wei J."/>
            <person name="Que T."/>
            <person name="Du C."/>
            <person name="Cheng J."/>
            <person name="Dai P."/>
            <person name="Han X."/>
            <person name="Huang E."/>
            <person name="Gao Y."/>
            <person name="Liu J."/>
            <person name="Shao H."/>
            <person name="Ye R."/>
            <person name="Li L."/>
            <person name="Wei W."/>
            <person name="Wang X."/>
            <person name="Wang C."/>
            <person name="Yang T."/>
            <person name="Huo Q."/>
            <person name="Li W."/>
            <person name="Guo W."/>
            <person name="Chen H."/>
            <person name="Zhou L."/>
            <person name="Ni X."/>
            <person name="Tian J."/>
            <person name="Zhou Y."/>
            <person name="Sheng Y."/>
            <person name="Liu T."/>
            <person name="Pan Y."/>
            <person name="Xia L."/>
            <person name="Li J."/>
            <person name="Zhao F."/>
            <person name="Cao W."/>
        </authorList>
    </citation>
    <scope>NUCLEOTIDE SEQUENCE</scope>
    <source>
        <strain evidence="1">Hyas-2018</strain>
    </source>
</reference>
<accession>A0ACB7SJ03</accession>
<dbReference type="EMBL" id="CM023484">
    <property type="protein sequence ID" value="KAH6934016.1"/>
    <property type="molecule type" value="Genomic_DNA"/>
</dbReference>
<comment type="caution">
    <text evidence="1">The sequence shown here is derived from an EMBL/GenBank/DDBJ whole genome shotgun (WGS) entry which is preliminary data.</text>
</comment>
<protein>
    <submittedName>
        <fullName evidence="1">Uncharacterized protein</fullName>
    </submittedName>
</protein>
<gene>
    <name evidence="1" type="ORF">HPB50_019483</name>
</gene>
<proteinExistence type="predicted"/>
<name>A0ACB7SJ03_HYAAI</name>